<evidence type="ECO:0000313" key="3">
    <source>
        <dbReference type="EMBL" id="GAA3130536.1"/>
    </source>
</evidence>
<dbReference type="SUPFAM" id="SSF47413">
    <property type="entry name" value="lambda repressor-like DNA-binding domains"/>
    <property type="match status" value="1"/>
</dbReference>
<name>A0ABP6MZE8_9ACTN</name>
<feature type="region of interest" description="Disordered" evidence="1">
    <location>
        <begin position="1"/>
        <end position="24"/>
    </location>
</feature>
<feature type="compositionally biased region" description="Polar residues" evidence="1">
    <location>
        <begin position="9"/>
        <end position="19"/>
    </location>
</feature>
<gene>
    <name evidence="3" type="ORF">GCM10010449_59500</name>
</gene>
<dbReference type="PANTHER" id="PTHR35010:SF2">
    <property type="entry name" value="BLL4672 PROTEIN"/>
    <property type="match status" value="1"/>
</dbReference>
<sequence length="309" mass="33273">MDGADHMTDSMTDSMTNSDGIGDPRRALGGFLRARRGRVAPEHVGITGGIAGGRRRRVRGLRREELAQLAGISVDYYVRLEQGRATQPSPEVLDALAGALGLDAAERGHLSTLAAARRDPAPTARVSPLLRRILDSMGDFPAFATDHRLDVVAWNCLGAELMGGLGEPRRRDRNNARFLFIDPASRVVFPDWEDRAAEAVGQLRVAAGRYPEDAELAALITELAAHSAEFRRIWDSGEVVMCAAGRKRLRHPVAGLLTLDFETLHVPAAPGETGLVVHVFSAEEGSAEADALARLGLRAAPRAVDTALR</sequence>
<feature type="domain" description="HTH cro/C1-type" evidence="2">
    <location>
        <begin position="54"/>
        <end position="107"/>
    </location>
</feature>
<dbReference type="InterPro" id="IPR001387">
    <property type="entry name" value="Cro/C1-type_HTH"/>
</dbReference>
<dbReference type="RefSeq" id="WP_344525960.1">
    <property type="nucleotide sequence ID" value="NZ_BAAAUG010000123.1"/>
</dbReference>
<reference evidence="4" key="1">
    <citation type="journal article" date="2019" name="Int. J. Syst. Evol. Microbiol.">
        <title>The Global Catalogue of Microorganisms (GCM) 10K type strain sequencing project: providing services to taxonomists for standard genome sequencing and annotation.</title>
        <authorList>
            <consortium name="The Broad Institute Genomics Platform"/>
            <consortium name="The Broad Institute Genome Sequencing Center for Infectious Disease"/>
            <person name="Wu L."/>
            <person name="Ma J."/>
        </authorList>
    </citation>
    <scope>NUCLEOTIDE SEQUENCE [LARGE SCALE GENOMIC DNA]</scope>
    <source>
        <strain evidence="4">JCM 9092</strain>
    </source>
</reference>
<dbReference type="Gene3D" id="3.30.450.180">
    <property type="match status" value="1"/>
</dbReference>
<protein>
    <submittedName>
        <fullName evidence="3">Helix-turn-helix transcriptional regulator</fullName>
    </submittedName>
</protein>
<dbReference type="Pfam" id="PF13560">
    <property type="entry name" value="HTH_31"/>
    <property type="match status" value="1"/>
</dbReference>
<organism evidence="3 4">
    <name type="scientific">Streptomyces rectiviolaceus</name>
    <dbReference type="NCBI Taxonomy" id="332591"/>
    <lineage>
        <taxon>Bacteria</taxon>
        <taxon>Bacillati</taxon>
        <taxon>Actinomycetota</taxon>
        <taxon>Actinomycetes</taxon>
        <taxon>Kitasatosporales</taxon>
        <taxon>Streptomycetaceae</taxon>
        <taxon>Streptomyces</taxon>
    </lineage>
</organism>
<dbReference type="Pfam" id="PF17765">
    <property type="entry name" value="MLTR_LBD"/>
    <property type="match status" value="1"/>
</dbReference>
<evidence type="ECO:0000256" key="1">
    <source>
        <dbReference type="SAM" id="MobiDB-lite"/>
    </source>
</evidence>
<keyword evidence="4" id="KW-1185">Reference proteome</keyword>
<dbReference type="SMART" id="SM00530">
    <property type="entry name" value="HTH_XRE"/>
    <property type="match status" value="1"/>
</dbReference>
<dbReference type="PANTHER" id="PTHR35010">
    <property type="entry name" value="BLL4672 PROTEIN-RELATED"/>
    <property type="match status" value="1"/>
</dbReference>
<evidence type="ECO:0000313" key="4">
    <source>
        <dbReference type="Proteomes" id="UP001501637"/>
    </source>
</evidence>
<dbReference type="CDD" id="cd00093">
    <property type="entry name" value="HTH_XRE"/>
    <property type="match status" value="1"/>
</dbReference>
<dbReference type="Proteomes" id="UP001501637">
    <property type="component" value="Unassembled WGS sequence"/>
</dbReference>
<dbReference type="EMBL" id="BAAAUG010000123">
    <property type="protein sequence ID" value="GAA3130536.1"/>
    <property type="molecule type" value="Genomic_DNA"/>
</dbReference>
<evidence type="ECO:0000259" key="2">
    <source>
        <dbReference type="PROSITE" id="PS50943"/>
    </source>
</evidence>
<dbReference type="Gene3D" id="1.10.260.40">
    <property type="entry name" value="lambda repressor-like DNA-binding domains"/>
    <property type="match status" value="1"/>
</dbReference>
<comment type="caution">
    <text evidence="3">The sequence shown here is derived from an EMBL/GenBank/DDBJ whole genome shotgun (WGS) entry which is preliminary data.</text>
</comment>
<proteinExistence type="predicted"/>
<dbReference type="InterPro" id="IPR010982">
    <property type="entry name" value="Lambda_DNA-bd_dom_sf"/>
</dbReference>
<dbReference type="PROSITE" id="PS50943">
    <property type="entry name" value="HTH_CROC1"/>
    <property type="match status" value="1"/>
</dbReference>
<dbReference type="InterPro" id="IPR041413">
    <property type="entry name" value="MLTR_LBD"/>
</dbReference>
<accession>A0ABP6MZE8</accession>